<feature type="compositionally biased region" description="Pro residues" evidence="1">
    <location>
        <begin position="49"/>
        <end position="62"/>
    </location>
</feature>
<organism evidence="2 3">
    <name type="scientific">Hymenobacter fastidiosus</name>
    <dbReference type="NCBI Taxonomy" id="486264"/>
    <lineage>
        <taxon>Bacteria</taxon>
        <taxon>Pseudomonadati</taxon>
        <taxon>Bacteroidota</taxon>
        <taxon>Cytophagia</taxon>
        <taxon>Cytophagales</taxon>
        <taxon>Hymenobacteraceae</taxon>
        <taxon>Hymenobacter</taxon>
    </lineage>
</organism>
<keyword evidence="3" id="KW-1185">Reference proteome</keyword>
<dbReference type="Pfam" id="PF13645">
    <property type="entry name" value="YkuD_2"/>
    <property type="match status" value="1"/>
</dbReference>
<evidence type="ECO:0008006" key="4">
    <source>
        <dbReference type="Google" id="ProtNLM"/>
    </source>
</evidence>
<evidence type="ECO:0000313" key="2">
    <source>
        <dbReference type="EMBL" id="GAA4015300.1"/>
    </source>
</evidence>
<accession>A0ABP7SRJ8</accession>
<gene>
    <name evidence="2" type="ORF">GCM10022408_30800</name>
</gene>
<protein>
    <recommendedName>
        <fullName evidence="4">Murein L,D-transpeptidase catalytic domain family protein</fullName>
    </recommendedName>
</protein>
<reference evidence="3" key="1">
    <citation type="journal article" date="2019" name="Int. J. Syst. Evol. Microbiol.">
        <title>The Global Catalogue of Microorganisms (GCM) 10K type strain sequencing project: providing services to taxonomists for standard genome sequencing and annotation.</title>
        <authorList>
            <consortium name="The Broad Institute Genomics Platform"/>
            <consortium name="The Broad Institute Genome Sequencing Center for Infectious Disease"/>
            <person name="Wu L."/>
            <person name="Ma J."/>
        </authorList>
    </citation>
    <scope>NUCLEOTIDE SEQUENCE [LARGE SCALE GENOMIC DNA]</scope>
    <source>
        <strain evidence="3">JCM 17224</strain>
    </source>
</reference>
<dbReference type="PANTHER" id="PTHR38477:SF1">
    <property type="entry name" value="MUREIN L,D-TRANSPEPTIDASE CATALYTIC DOMAIN FAMILY PROTEIN"/>
    <property type="match status" value="1"/>
</dbReference>
<dbReference type="Proteomes" id="UP001500567">
    <property type="component" value="Unassembled WGS sequence"/>
</dbReference>
<proteinExistence type="predicted"/>
<dbReference type="PANTHER" id="PTHR38477">
    <property type="entry name" value="HYPOTHETICAL EXPORTED PROTEIN"/>
    <property type="match status" value="1"/>
</dbReference>
<name>A0ABP7SRJ8_9BACT</name>
<dbReference type="EMBL" id="BAABDJ010000035">
    <property type="protein sequence ID" value="GAA4015300.1"/>
    <property type="molecule type" value="Genomic_DNA"/>
</dbReference>
<sequence>MNEALLSFLRKPSLLLALVLILLSGCQSVEPPEQAFTAIRAKSGESVPGPGPAQPDTLQPPPLAPLTGLSADLRQRIQALHRSLGPAAADLRPAVWERACVGYLVLRQQGKVRRRGLVAVADMELPSSTQRLWVVDLKAGRVLQRSYVAHGRGSGKLMARRFSNRIKSACTALGFYRTADTYSGSHGLSRRLQGLDARQNSNAQDRYIVLHAADYAGPEYLRHHGRLGYSRGCPALPPEQYRAIIGAVGEGACLLLCGSALESRWLDGAAASQAFTARGWR</sequence>
<evidence type="ECO:0000256" key="1">
    <source>
        <dbReference type="SAM" id="MobiDB-lite"/>
    </source>
</evidence>
<comment type="caution">
    <text evidence="2">The sequence shown here is derived from an EMBL/GenBank/DDBJ whole genome shotgun (WGS) entry which is preliminary data.</text>
</comment>
<evidence type="ECO:0000313" key="3">
    <source>
        <dbReference type="Proteomes" id="UP001500567"/>
    </source>
</evidence>
<feature type="region of interest" description="Disordered" evidence="1">
    <location>
        <begin position="43"/>
        <end position="62"/>
    </location>
</feature>
<dbReference type="InterPro" id="IPR032676">
    <property type="entry name" value="YkuD_2"/>
</dbReference>